<dbReference type="InterPro" id="IPR000432">
    <property type="entry name" value="DNA_mismatch_repair_MutS_C"/>
</dbReference>
<sequence length="594" mass="67917">MDNRFTQFIKEHEASLKKHNVLFNFVGYVKLGFFLILIVSGYSTFTKGFSLFLIGISLCIFFLFIGFWVYQDKLKEKIDYLSGMIAINNRHLDRISGKWDSFSDIGEEFIDSEHPYGCDLDIVGKKSLFQFLNRTHTWYGRQAFAKDLLHPSYTKNELQKRQEAVFELSKDIEFTNQMEYYFSKIGYSPSAPDLVSNLKDSKPFTTNKILKFILLWTPAITVLLIAFMLIFQLKNLYLTGATLAMIQALLWALGFPKTQNYLGAILDTSYKLAPYSTVIEMLKSKSFHSEKLKEIQSQLGASETSAAQAIKDLNKILTKISVRSNLIIYFVLNVFLLWDYQCAFMLETWKAKYAHLSEKWFLALGEFESLMSFSTLGNVCSNICMPIISDKSKIIEAKDLGHPLLPNEARVNNDFNLHDNIFIISGSNMSGKTTFLRTVGINLVLAQAGSFVCAKKMTFSPLKIMTSMRIVDDLNEGISTFYAELKRIKTIIDTAKNDSNMLFLIDEIFRGTNSVDRLIGAKTVIAQLNTLNVAGLITTHDLELCQLENIYPRIQNYNFSEYYRDNAIYFDYKIKPGKSNTTNAKYLMKMIGII</sequence>
<dbReference type="GO" id="GO:0006298">
    <property type="term" value="P:mismatch repair"/>
    <property type="evidence" value="ECO:0007669"/>
    <property type="project" value="InterPro"/>
</dbReference>
<evidence type="ECO:0000313" key="8">
    <source>
        <dbReference type="Proteomes" id="UP000483018"/>
    </source>
</evidence>
<keyword evidence="4" id="KW-1133">Transmembrane helix</keyword>
<feature type="transmembrane region" description="Helical" evidence="4">
    <location>
        <begin position="49"/>
        <end position="70"/>
    </location>
</feature>
<dbReference type="SUPFAM" id="SSF48334">
    <property type="entry name" value="DNA repair protein MutS, domain III"/>
    <property type="match status" value="1"/>
</dbReference>
<dbReference type="SMART" id="SM00533">
    <property type="entry name" value="MUTSd"/>
    <property type="match status" value="1"/>
</dbReference>
<feature type="domain" description="DNA mismatch repair proteins mutS family" evidence="6">
    <location>
        <begin position="419"/>
        <end position="593"/>
    </location>
</feature>
<dbReference type="InterPro" id="IPR007696">
    <property type="entry name" value="DNA_mismatch_repair_MutS_core"/>
</dbReference>
<dbReference type="AlphaFoldDB" id="A0A7C8HGX9"/>
<dbReference type="InterPro" id="IPR045076">
    <property type="entry name" value="MutS"/>
</dbReference>
<evidence type="ECO:0000256" key="1">
    <source>
        <dbReference type="ARBA" id="ARBA00022741"/>
    </source>
</evidence>
<gene>
    <name evidence="7" type="ORF">GND95_06355</name>
</gene>
<dbReference type="SUPFAM" id="SSF52540">
    <property type="entry name" value="P-loop containing nucleoside triphosphate hydrolases"/>
    <property type="match status" value="1"/>
</dbReference>
<keyword evidence="1" id="KW-0547">Nucleotide-binding</keyword>
<evidence type="ECO:0000256" key="3">
    <source>
        <dbReference type="ARBA" id="ARBA00023125"/>
    </source>
</evidence>
<feature type="transmembrane region" description="Helical" evidence="4">
    <location>
        <begin position="320"/>
        <end position="338"/>
    </location>
</feature>
<dbReference type="PANTHER" id="PTHR11361">
    <property type="entry name" value="DNA MISMATCH REPAIR PROTEIN MUTS FAMILY MEMBER"/>
    <property type="match status" value="1"/>
</dbReference>
<keyword evidence="4" id="KW-0472">Membrane</keyword>
<dbReference type="PANTHER" id="PTHR11361:SF99">
    <property type="entry name" value="DNA MISMATCH REPAIR PROTEIN"/>
    <property type="match status" value="1"/>
</dbReference>
<evidence type="ECO:0000256" key="2">
    <source>
        <dbReference type="ARBA" id="ARBA00022840"/>
    </source>
</evidence>
<evidence type="ECO:0000313" key="7">
    <source>
        <dbReference type="EMBL" id="KAE9634930.1"/>
    </source>
</evidence>
<dbReference type="OrthoDB" id="9802448at2"/>
<keyword evidence="2" id="KW-0067">ATP-binding</keyword>
<dbReference type="Gene3D" id="1.10.1420.10">
    <property type="match status" value="1"/>
</dbReference>
<dbReference type="Pfam" id="PF05192">
    <property type="entry name" value="MutS_III"/>
    <property type="match status" value="1"/>
</dbReference>
<dbReference type="GO" id="GO:0005524">
    <property type="term" value="F:ATP binding"/>
    <property type="evidence" value="ECO:0007669"/>
    <property type="project" value="UniProtKB-KW"/>
</dbReference>
<dbReference type="Pfam" id="PF00488">
    <property type="entry name" value="MutS_V"/>
    <property type="match status" value="1"/>
</dbReference>
<dbReference type="CDD" id="cd03283">
    <property type="entry name" value="ABC_MutS-like"/>
    <property type="match status" value="1"/>
</dbReference>
<dbReference type="InterPro" id="IPR027417">
    <property type="entry name" value="P-loop_NTPase"/>
</dbReference>
<keyword evidence="8" id="KW-1185">Reference proteome</keyword>
<reference evidence="7 8" key="1">
    <citation type="submission" date="2019-12" db="EMBL/GenBank/DDBJ databases">
        <title>Defluviitalea raffinosedens, isolated from a biogas fermenter, genome sequencing and characterization.</title>
        <authorList>
            <person name="Rettenmaier R."/>
            <person name="Schneider M."/>
            <person name="Neuhaus K."/>
            <person name="Liebl W."/>
            <person name="Zverlov V."/>
        </authorList>
    </citation>
    <scope>NUCLEOTIDE SEQUENCE [LARGE SCALE GENOMIC DNA]</scope>
    <source>
        <strain evidence="7 8">249c-K6</strain>
    </source>
</reference>
<dbReference type="SMART" id="SM00534">
    <property type="entry name" value="MUTSac"/>
    <property type="match status" value="1"/>
</dbReference>
<evidence type="ECO:0000259" key="5">
    <source>
        <dbReference type="SMART" id="SM00533"/>
    </source>
</evidence>
<dbReference type="EMBL" id="WSLF01000004">
    <property type="protein sequence ID" value="KAE9634930.1"/>
    <property type="molecule type" value="Genomic_DNA"/>
</dbReference>
<feature type="transmembrane region" description="Helical" evidence="4">
    <location>
        <begin position="209"/>
        <end position="230"/>
    </location>
</feature>
<dbReference type="RefSeq" id="WP_158740017.1">
    <property type="nucleotide sequence ID" value="NZ_WSLF01000004.1"/>
</dbReference>
<feature type="domain" description="DNA mismatch repair protein MutS core" evidence="5">
    <location>
        <begin position="123"/>
        <end position="408"/>
    </location>
</feature>
<comment type="caution">
    <text evidence="7">The sequence shown here is derived from an EMBL/GenBank/DDBJ whole genome shotgun (WGS) entry which is preliminary data.</text>
</comment>
<protein>
    <submittedName>
        <fullName evidence="7">DNA mismatch repair protein MutS</fullName>
    </submittedName>
</protein>
<proteinExistence type="predicted"/>
<dbReference type="GO" id="GO:0030983">
    <property type="term" value="F:mismatched DNA binding"/>
    <property type="evidence" value="ECO:0007669"/>
    <property type="project" value="InterPro"/>
</dbReference>
<name>A0A7C8HGX9_9FIRM</name>
<dbReference type="InterPro" id="IPR036187">
    <property type="entry name" value="DNA_mismatch_repair_MutS_sf"/>
</dbReference>
<keyword evidence="3" id="KW-0238">DNA-binding</keyword>
<evidence type="ECO:0000259" key="6">
    <source>
        <dbReference type="SMART" id="SM00534"/>
    </source>
</evidence>
<dbReference type="Proteomes" id="UP000483018">
    <property type="component" value="Unassembled WGS sequence"/>
</dbReference>
<evidence type="ECO:0000256" key="4">
    <source>
        <dbReference type="SAM" id="Phobius"/>
    </source>
</evidence>
<keyword evidence="4" id="KW-0812">Transmembrane</keyword>
<organism evidence="7 8">
    <name type="scientific">Defluviitalea raffinosedens</name>
    <dbReference type="NCBI Taxonomy" id="1450156"/>
    <lineage>
        <taxon>Bacteria</taxon>
        <taxon>Bacillati</taxon>
        <taxon>Bacillota</taxon>
        <taxon>Clostridia</taxon>
        <taxon>Lachnospirales</taxon>
        <taxon>Defluviitaleaceae</taxon>
        <taxon>Defluviitalea</taxon>
    </lineage>
</organism>
<accession>A0A7C8HGX9</accession>
<dbReference type="GO" id="GO:0005829">
    <property type="term" value="C:cytosol"/>
    <property type="evidence" value="ECO:0007669"/>
    <property type="project" value="TreeGrafter"/>
</dbReference>
<dbReference type="Gene3D" id="3.40.50.300">
    <property type="entry name" value="P-loop containing nucleotide triphosphate hydrolases"/>
    <property type="match status" value="1"/>
</dbReference>
<dbReference type="GO" id="GO:0140664">
    <property type="term" value="F:ATP-dependent DNA damage sensor activity"/>
    <property type="evidence" value="ECO:0007669"/>
    <property type="project" value="InterPro"/>
</dbReference>
<feature type="transmembrane region" description="Helical" evidence="4">
    <location>
        <begin position="236"/>
        <end position="255"/>
    </location>
</feature>
<feature type="transmembrane region" description="Helical" evidence="4">
    <location>
        <begin position="21"/>
        <end position="43"/>
    </location>
</feature>